<accession>A0A0R1VL57</accession>
<comment type="caution">
    <text evidence="2">The sequence shown here is derived from an EMBL/GenBank/DDBJ whole genome shotgun (WGS) entry which is preliminary data.</text>
</comment>
<evidence type="ECO:0000313" key="3">
    <source>
        <dbReference type="Proteomes" id="UP000051451"/>
    </source>
</evidence>
<protein>
    <submittedName>
        <fullName evidence="2">Uncharacterized protein</fullName>
    </submittedName>
</protein>
<dbReference type="PATRIC" id="fig|1423750.3.peg.560"/>
<dbReference type="EMBL" id="AZGB01000015">
    <property type="protein sequence ID" value="KRM06401.1"/>
    <property type="molecule type" value="Genomic_DNA"/>
</dbReference>
<name>A0A0R1VL57_9LACO</name>
<sequence length="150" mass="17133">MWEVIISVVLILIGQLLAKNSYHQEREQSLMSLDAEPKDGRSLVKIAKKVKPAYLVVIKLILVLYLLMGILFVGIVLFLNNKQLYLILFTVALVVFCIIQLLGLVKYNWELTIFKTVRTKKMITEAISGRLLTIISAVFLLSNIILAYFY</sequence>
<feature type="transmembrane region" description="Helical" evidence="1">
    <location>
        <begin position="86"/>
        <end position="107"/>
    </location>
</feature>
<feature type="transmembrane region" description="Helical" evidence="1">
    <location>
        <begin position="53"/>
        <end position="79"/>
    </location>
</feature>
<feature type="transmembrane region" description="Helical" evidence="1">
    <location>
        <begin position="127"/>
        <end position="149"/>
    </location>
</feature>
<organism evidence="2 3">
    <name type="scientific">Liquorilactobacillus ghanensis DSM 18630</name>
    <dbReference type="NCBI Taxonomy" id="1423750"/>
    <lineage>
        <taxon>Bacteria</taxon>
        <taxon>Bacillati</taxon>
        <taxon>Bacillota</taxon>
        <taxon>Bacilli</taxon>
        <taxon>Lactobacillales</taxon>
        <taxon>Lactobacillaceae</taxon>
        <taxon>Liquorilactobacillus</taxon>
    </lineage>
</organism>
<dbReference type="GeneID" id="98318581"/>
<dbReference type="Proteomes" id="UP000051451">
    <property type="component" value="Unassembled WGS sequence"/>
</dbReference>
<dbReference type="RefSeq" id="WP_057871319.1">
    <property type="nucleotide sequence ID" value="NZ_AZGB01000015.1"/>
</dbReference>
<evidence type="ECO:0000256" key="1">
    <source>
        <dbReference type="SAM" id="Phobius"/>
    </source>
</evidence>
<keyword evidence="1" id="KW-0472">Membrane</keyword>
<proteinExistence type="predicted"/>
<keyword evidence="1" id="KW-0812">Transmembrane</keyword>
<keyword evidence="1" id="KW-1133">Transmembrane helix</keyword>
<reference evidence="2 3" key="1">
    <citation type="journal article" date="2015" name="Genome Announc.">
        <title>Expanding the biotechnology potential of lactobacilli through comparative genomics of 213 strains and associated genera.</title>
        <authorList>
            <person name="Sun Z."/>
            <person name="Harris H.M."/>
            <person name="McCann A."/>
            <person name="Guo C."/>
            <person name="Argimon S."/>
            <person name="Zhang W."/>
            <person name="Yang X."/>
            <person name="Jeffery I.B."/>
            <person name="Cooney J.C."/>
            <person name="Kagawa T.F."/>
            <person name="Liu W."/>
            <person name="Song Y."/>
            <person name="Salvetti E."/>
            <person name="Wrobel A."/>
            <person name="Rasinkangas P."/>
            <person name="Parkhill J."/>
            <person name="Rea M.C."/>
            <person name="O'Sullivan O."/>
            <person name="Ritari J."/>
            <person name="Douillard F.P."/>
            <person name="Paul Ross R."/>
            <person name="Yang R."/>
            <person name="Briner A.E."/>
            <person name="Felis G.E."/>
            <person name="de Vos W.M."/>
            <person name="Barrangou R."/>
            <person name="Klaenhammer T.R."/>
            <person name="Caufield P.W."/>
            <person name="Cui Y."/>
            <person name="Zhang H."/>
            <person name="O'Toole P.W."/>
        </authorList>
    </citation>
    <scope>NUCLEOTIDE SEQUENCE [LARGE SCALE GENOMIC DNA]</scope>
    <source>
        <strain evidence="2 3">DSM 18630</strain>
    </source>
</reference>
<evidence type="ECO:0000313" key="2">
    <source>
        <dbReference type="EMBL" id="KRM06401.1"/>
    </source>
</evidence>
<dbReference type="AlphaFoldDB" id="A0A0R1VL57"/>
<gene>
    <name evidence="2" type="ORF">FC89_GL000542</name>
</gene>
<keyword evidence="3" id="KW-1185">Reference proteome</keyword>